<keyword evidence="2" id="KW-0812">Transmembrane</keyword>
<accession>A0ABP7P6A7</accession>
<feature type="region of interest" description="Disordered" evidence="1">
    <location>
        <begin position="106"/>
        <end position="153"/>
    </location>
</feature>
<protein>
    <recommendedName>
        <fullName evidence="5">DUF3099 domain-containing protein</fullName>
    </recommendedName>
</protein>
<dbReference type="InterPro" id="IPR021449">
    <property type="entry name" value="DUF3099"/>
</dbReference>
<dbReference type="RefSeq" id="WP_344783272.1">
    <property type="nucleotide sequence ID" value="NZ_BAAAZW010000005.1"/>
</dbReference>
<keyword evidence="2" id="KW-1133">Transmembrane helix</keyword>
<proteinExistence type="predicted"/>
<feature type="transmembrane region" description="Helical" evidence="2">
    <location>
        <begin position="39"/>
        <end position="59"/>
    </location>
</feature>
<evidence type="ECO:0008006" key="5">
    <source>
        <dbReference type="Google" id="ProtNLM"/>
    </source>
</evidence>
<reference evidence="4" key="1">
    <citation type="journal article" date="2019" name="Int. J. Syst. Evol. Microbiol.">
        <title>The Global Catalogue of Microorganisms (GCM) 10K type strain sequencing project: providing services to taxonomists for standard genome sequencing and annotation.</title>
        <authorList>
            <consortium name="The Broad Institute Genomics Platform"/>
            <consortium name="The Broad Institute Genome Sequencing Center for Infectious Disease"/>
            <person name="Wu L."/>
            <person name="Ma J."/>
        </authorList>
    </citation>
    <scope>NUCLEOTIDE SEQUENCE [LARGE SCALE GENOMIC DNA]</scope>
    <source>
        <strain evidence="4">JCM 16923</strain>
    </source>
</reference>
<feature type="compositionally biased region" description="Low complexity" evidence="1">
    <location>
        <begin position="125"/>
        <end position="146"/>
    </location>
</feature>
<evidence type="ECO:0000313" key="4">
    <source>
        <dbReference type="Proteomes" id="UP001418444"/>
    </source>
</evidence>
<dbReference type="Proteomes" id="UP001418444">
    <property type="component" value="Unassembled WGS sequence"/>
</dbReference>
<name>A0ABP7P6A7_9ACTN</name>
<feature type="compositionally biased region" description="Pro residues" evidence="1">
    <location>
        <begin position="115"/>
        <end position="124"/>
    </location>
</feature>
<evidence type="ECO:0000313" key="3">
    <source>
        <dbReference type="EMBL" id="GAA3960335.1"/>
    </source>
</evidence>
<comment type="caution">
    <text evidence="3">The sequence shown here is derived from an EMBL/GenBank/DDBJ whole genome shotgun (WGS) entry which is preliminary data.</text>
</comment>
<dbReference type="EMBL" id="BAAAZW010000005">
    <property type="protein sequence ID" value="GAA3960335.1"/>
    <property type="molecule type" value="Genomic_DNA"/>
</dbReference>
<keyword evidence="2" id="KW-0472">Membrane</keyword>
<sequence length="153" mass="16679">MARDTQDGGGRHDSPSEAFLITRAETSLDEQHRARVRKYLWMMSFRVPALLVASLVYIWTENAWWAVGIILFSIPLPWMAVLIANDRPPRERGEVQYYRFGPGHTVGPRELAAEPAPPPAPDPSGPVIDPDAPASSGDSDDGPVGTDGDDESG</sequence>
<keyword evidence="4" id="KW-1185">Reference proteome</keyword>
<evidence type="ECO:0000256" key="1">
    <source>
        <dbReference type="SAM" id="MobiDB-lite"/>
    </source>
</evidence>
<organism evidence="3 4">
    <name type="scientific">Gordonia caeni</name>
    <dbReference type="NCBI Taxonomy" id="1007097"/>
    <lineage>
        <taxon>Bacteria</taxon>
        <taxon>Bacillati</taxon>
        <taxon>Actinomycetota</taxon>
        <taxon>Actinomycetes</taxon>
        <taxon>Mycobacteriales</taxon>
        <taxon>Gordoniaceae</taxon>
        <taxon>Gordonia</taxon>
    </lineage>
</organism>
<feature type="transmembrane region" description="Helical" evidence="2">
    <location>
        <begin position="65"/>
        <end position="84"/>
    </location>
</feature>
<evidence type="ECO:0000256" key="2">
    <source>
        <dbReference type="SAM" id="Phobius"/>
    </source>
</evidence>
<gene>
    <name evidence="3" type="ORF">GCM10022231_20360</name>
</gene>
<dbReference type="Pfam" id="PF11298">
    <property type="entry name" value="DUF3099"/>
    <property type="match status" value="1"/>
</dbReference>